<keyword evidence="2" id="KW-1185">Reference proteome</keyword>
<feature type="non-terminal residue" evidence="1">
    <location>
        <position position="1"/>
    </location>
</feature>
<comment type="caution">
    <text evidence="1">The sequence shown here is derived from an EMBL/GenBank/DDBJ whole genome shotgun (WGS) entry which is preliminary data.</text>
</comment>
<dbReference type="EMBL" id="JABEZX010000012">
    <property type="protein sequence ID" value="MBA0572636.1"/>
    <property type="molecule type" value="Genomic_DNA"/>
</dbReference>
<evidence type="ECO:0000313" key="2">
    <source>
        <dbReference type="Proteomes" id="UP000593572"/>
    </source>
</evidence>
<protein>
    <submittedName>
        <fullName evidence="1">Uncharacterized protein</fullName>
    </submittedName>
</protein>
<dbReference type="Proteomes" id="UP000593572">
    <property type="component" value="Unassembled WGS sequence"/>
</dbReference>
<reference evidence="1 2" key="1">
    <citation type="journal article" date="2019" name="Genome Biol. Evol.">
        <title>Insights into the evolution of the New World diploid cottons (Gossypium, subgenus Houzingenia) based on genome sequencing.</title>
        <authorList>
            <person name="Grover C.E."/>
            <person name="Arick M.A. 2nd"/>
            <person name="Thrash A."/>
            <person name="Conover J.L."/>
            <person name="Sanders W.S."/>
            <person name="Peterson D.G."/>
            <person name="Frelichowski J.E."/>
            <person name="Scheffler J.A."/>
            <person name="Scheffler B.E."/>
            <person name="Wendel J.F."/>
        </authorList>
    </citation>
    <scope>NUCLEOTIDE SEQUENCE [LARGE SCALE GENOMIC DNA]</scope>
    <source>
        <strain evidence="1">157</strain>
        <tissue evidence="1">Leaf</tissue>
    </source>
</reference>
<dbReference type="AlphaFoldDB" id="A0A7J8N6U9"/>
<evidence type="ECO:0000313" key="1">
    <source>
        <dbReference type="EMBL" id="MBA0572636.1"/>
    </source>
</evidence>
<proteinExistence type="predicted"/>
<gene>
    <name evidence="1" type="ORF">Golob_002963</name>
</gene>
<sequence>VLQKKDTGYPNGNIQEDRDEESLKLLKKIADMEIEEFPSYIIENIKNA</sequence>
<accession>A0A7J8N6U9</accession>
<name>A0A7J8N6U9_9ROSI</name>
<organism evidence="1 2">
    <name type="scientific">Gossypium lobatum</name>
    <dbReference type="NCBI Taxonomy" id="34289"/>
    <lineage>
        <taxon>Eukaryota</taxon>
        <taxon>Viridiplantae</taxon>
        <taxon>Streptophyta</taxon>
        <taxon>Embryophyta</taxon>
        <taxon>Tracheophyta</taxon>
        <taxon>Spermatophyta</taxon>
        <taxon>Magnoliopsida</taxon>
        <taxon>eudicotyledons</taxon>
        <taxon>Gunneridae</taxon>
        <taxon>Pentapetalae</taxon>
        <taxon>rosids</taxon>
        <taxon>malvids</taxon>
        <taxon>Malvales</taxon>
        <taxon>Malvaceae</taxon>
        <taxon>Malvoideae</taxon>
        <taxon>Gossypium</taxon>
    </lineage>
</organism>